<dbReference type="GeneID" id="93166048"/>
<feature type="domain" description="Nitrogenase/oxidoreductase component 1" evidence="1">
    <location>
        <begin position="43"/>
        <end position="386"/>
    </location>
</feature>
<comment type="caution">
    <text evidence="2">The sequence shown here is derived from an EMBL/GenBank/DDBJ whole genome shotgun (WGS) entry which is preliminary data.</text>
</comment>
<dbReference type="EMBL" id="ADLK01000059">
    <property type="protein sequence ID" value="KMW10692.1"/>
    <property type="molecule type" value="Genomic_DNA"/>
</dbReference>
<protein>
    <recommendedName>
        <fullName evidence="1">Nitrogenase/oxidoreductase component 1 domain-containing protein</fullName>
    </recommendedName>
</protein>
<dbReference type="RefSeq" id="WP_048931284.1">
    <property type="nucleotide sequence ID" value="NZ_KQ235888.1"/>
</dbReference>
<dbReference type="PATRIC" id="fig|742734.4.peg.5932"/>
<evidence type="ECO:0000313" key="3">
    <source>
        <dbReference type="Proteomes" id="UP000037392"/>
    </source>
</evidence>
<dbReference type="Pfam" id="PF00148">
    <property type="entry name" value="Oxidored_nitro"/>
    <property type="match status" value="1"/>
</dbReference>
<name>A0A0J9BDV6_9FIRM</name>
<dbReference type="Gene3D" id="3.40.50.1980">
    <property type="entry name" value="Nitrogenase molybdenum iron protein domain"/>
    <property type="match status" value="2"/>
</dbReference>
<organism evidence="2 3">
    <name type="scientific">[Clostridium] citroniae WAL-19142</name>
    <dbReference type="NCBI Taxonomy" id="742734"/>
    <lineage>
        <taxon>Bacteria</taxon>
        <taxon>Bacillati</taxon>
        <taxon>Bacillota</taxon>
        <taxon>Clostridia</taxon>
        <taxon>Lachnospirales</taxon>
        <taxon>Lachnospiraceae</taxon>
        <taxon>Enterocloster</taxon>
    </lineage>
</organism>
<sequence>MKKELYHLTIANLDPAAPELGTKGKVVSGPCLHYSAPSAGGWGIVRTAMLVPESVLLFVAPHGCGRHGSVSSVQLGLRSRIRYMDITEEDLVLGSHMDRIPAVVEDILSCLPKRPPAFFICASCIDDLLASDYKNLCLRLTERYGLPFVDCHMNPITANSSMPPALNIQRSLYDFLCKEKNTRVPKDTLNVVGHFSPINPNSEFFSLMNEVGFEKVLQLSSCQTFEQFMEMRHSSHNLLIKPFGRVACQEMERHLGIPWHKEFIRYHPEGIRRGYEGLETFLERKISWQSCYESCMDSISQWRRRLKGLRVGVGIGVNGSPFEIAMALALCGVEISFLLSDAIMEYEWESIAQLKRSFPDVPVYTSYHPSMSMAEAVPEEADVTIGFSASYVCPSSKLFMLDADDQHYGFEAFTALLQGVEDALNSDISARALLYTKGLVV</sequence>
<dbReference type="SUPFAM" id="SSF53807">
    <property type="entry name" value="Helical backbone' metal receptor"/>
    <property type="match status" value="1"/>
</dbReference>
<dbReference type="AlphaFoldDB" id="A0A0J9BDV6"/>
<proteinExistence type="predicted"/>
<dbReference type="InterPro" id="IPR000510">
    <property type="entry name" value="Nase/OxRdtase_comp1"/>
</dbReference>
<dbReference type="OrthoDB" id="5442487at2"/>
<evidence type="ECO:0000313" key="2">
    <source>
        <dbReference type="EMBL" id="KMW10692.1"/>
    </source>
</evidence>
<dbReference type="GO" id="GO:0016491">
    <property type="term" value="F:oxidoreductase activity"/>
    <property type="evidence" value="ECO:0007669"/>
    <property type="project" value="InterPro"/>
</dbReference>
<accession>A0A0J9BDV6</accession>
<gene>
    <name evidence="2" type="ORF">HMPREF9470_05542</name>
</gene>
<reference evidence="2 3" key="1">
    <citation type="submission" date="2011-04" db="EMBL/GenBank/DDBJ databases">
        <title>The Genome Sequence of Clostridium citroniae WAL-19142.</title>
        <authorList>
            <consortium name="The Broad Institute Genome Sequencing Platform"/>
            <person name="Earl A."/>
            <person name="Ward D."/>
            <person name="Feldgarden M."/>
            <person name="Gevers D."/>
            <person name="Warren Y.A."/>
            <person name="Tyrrell K.L."/>
            <person name="Citron D.M."/>
            <person name="Goldstein E.J."/>
            <person name="Daigneault M."/>
            <person name="Allen-Vercoe E."/>
            <person name="Young S.K."/>
            <person name="Zeng Q."/>
            <person name="Gargeya S."/>
            <person name="Fitzgerald M."/>
            <person name="Haas B."/>
            <person name="Abouelleil A."/>
            <person name="Alvarado L."/>
            <person name="Arachchi H.M."/>
            <person name="Berlin A."/>
            <person name="Brown A."/>
            <person name="Chapman S.B."/>
            <person name="Chen Z."/>
            <person name="Dunbar C."/>
            <person name="Freedman E."/>
            <person name="Gearin G."/>
            <person name="Gellesch M."/>
            <person name="Goldberg J."/>
            <person name="Griggs A."/>
            <person name="Gujja S."/>
            <person name="Heilman E.R."/>
            <person name="Heiman D."/>
            <person name="Howarth C."/>
            <person name="Larson L."/>
            <person name="Lui A."/>
            <person name="MacDonald P.J."/>
            <person name="Mehta T."/>
            <person name="Montmayeur A."/>
            <person name="Murphy C."/>
            <person name="Neiman D."/>
            <person name="Pearson M."/>
            <person name="Priest M."/>
            <person name="Roberts A."/>
            <person name="Saif S."/>
            <person name="Shea T."/>
            <person name="Shenoy N."/>
            <person name="Sisk P."/>
            <person name="Stolte C."/>
            <person name="Sykes S."/>
            <person name="White J."/>
            <person name="Yandava C."/>
            <person name="Wortman J."/>
            <person name="Nusbaum C."/>
            <person name="Birren B."/>
        </authorList>
    </citation>
    <scope>NUCLEOTIDE SEQUENCE [LARGE SCALE GENOMIC DNA]</scope>
    <source>
        <strain evidence="2 3">WAL-19142</strain>
    </source>
</reference>
<dbReference type="Proteomes" id="UP000037392">
    <property type="component" value="Unassembled WGS sequence"/>
</dbReference>
<evidence type="ECO:0000259" key="1">
    <source>
        <dbReference type="Pfam" id="PF00148"/>
    </source>
</evidence>